<evidence type="ECO:0000313" key="2">
    <source>
        <dbReference type="EMBL" id="KAK9152869.1"/>
    </source>
</evidence>
<keyword evidence="3" id="KW-1185">Reference proteome</keyword>
<dbReference type="EMBL" id="JBBNAE010000001">
    <property type="protein sequence ID" value="KAK9152869.1"/>
    <property type="molecule type" value="Genomic_DNA"/>
</dbReference>
<feature type="signal peptide" evidence="1">
    <location>
        <begin position="1"/>
        <end position="16"/>
    </location>
</feature>
<comment type="caution">
    <text evidence="2">The sequence shown here is derived from an EMBL/GenBank/DDBJ whole genome shotgun (WGS) entry which is preliminary data.</text>
</comment>
<feature type="chain" id="PRO_5043015216" evidence="1">
    <location>
        <begin position="17"/>
        <end position="102"/>
    </location>
</feature>
<gene>
    <name evidence="2" type="ORF">Sjap_000349</name>
</gene>
<evidence type="ECO:0000256" key="1">
    <source>
        <dbReference type="SAM" id="SignalP"/>
    </source>
</evidence>
<reference evidence="2 3" key="1">
    <citation type="submission" date="2024-01" db="EMBL/GenBank/DDBJ databases">
        <title>Genome assemblies of Stephania.</title>
        <authorList>
            <person name="Yang L."/>
        </authorList>
    </citation>
    <scope>NUCLEOTIDE SEQUENCE [LARGE SCALE GENOMIC DNA]</scope>
    <source>
        <strain evidence="2">QJT</strain>
        <tissue evidence="2">Leaf</tissue>
    </source>
</reference>
<evidence type="ECO:0000313" key="3">
    <source>
        <dbReference type="Proteomes" id="UP001417504"/>
    </source>
</evidence>
<dbReference type="AlphaFoldDB" id="A0AAP0KJP2"/>
<accession>A0AAP0KJP2</accession>
<name>A0AAP0KJP2_9MAGN</name>
<keyword evidence="1" id="KW-0732">Signal</keyword>
<protein>
    <submittedName>
        <fullName evidence="2">Uncharacterized protein</fullName>
    </submittedName>
</protein>
<organism evidence="2 3">
    <name type="scientific">Stephania japonica</name>
    <dbReference type="NCBI Taxonomy" id="461633"/>
    <lineage>
        <taxon>Eukaryota</taxon>
        <taxon>Viridiplantae</taxon>
        <taxon>Streptophyta</taxon>
        <taxon>Embryophyta</taxon>
        <taxon>Tracheophyta</taxon>
        <taxon>Spermatophyta</taxon>
        <taxon>Magnoliopsida</taxon>
        <taxon>Ranunculales</taxon>
        <taxon>Menispermaceae</taxon>
        <taxon>Menispermoideae</taxon>
        <taxon>Cissampelideae</taxon>
        <taxon>Stephania</taxon>
    </lineage>
</organism>
<dbReference type="PANTHER" id="PTHR47481">
    <property type="match status" value="1"/>
</dbReference>
<proteinExistence type="predicted"/>
<dbReference type="PANTHER" id="PTHR47481:SF14">
    <property type="entry name" value="RETROTRANSPOSON COPIA-LIKE N-TERMINAL DOMAIN-CONTAINING PROTEIN"/>
    <property type="match status" value="1"/>
</dbReference>
<dbReference type="Proteomes" id="UP001417504">
    <property type="component" value="Unassembled WGS sequence"/>
</dbReference>
<sequence>MLYVWLLCALEPQVATSVTGKSIETRPKTAHDLRKSIENLYCFNNRAQIQYNRTALRTTTKRSSKMIDYLRKMKGYADNLATVGDFVIESELVSCTLSGLDI</sequence>